<comment type="pathway">
    <text evidence="2 7">Protein biosynthesis; polypeptide chain elongation.</text>
</comment>
<evidence type="ECO:0000313" key="9">
    <source>
        <dbReference type="EMBL" id="OIO65265.1"/>
    </source>
</evidence>
<dbReference type="Gene3D" id="2.40.50.140">
    <property type="entry name" value="Nucleic acid-binding proteins"/>
    <property type="match status" value="2"/>
</dbReference>
<dbReference type="PIRSF" id="PIRSF005901">
    <property type="entry name" value="EF-P"/>
    <property type="match status" value="1"/>
</dbReference>
<feature type="domain" description="Elongation factor P C-terminal" evidence="8">
    <location>
        <begin position="130"/>
        <end position="185"/>
    </location>
</feature>
<dbReference type="PANTHER" id="PTHR30053:SF12">
    <property type="entry name" value="ELONGATION FACTOR P (EF-P) FAMILY PROTEIN"/>
    <property type="match status" value="1"/>
</dbReference>
<dbReference type="NCBIfam" id="NF001810">
    <property type="entry name" value="PRK00529.1"/>
    <property type="match status" value="1"/>
</dbReference>
<keyword evidence="5 7" id="KW-0251">Elongation factor</keyword>
<dbReference type="Proteomes" id="UP000182693">
    <property type="component" value="Unassembled WGS sequence"/>
</dbReference>
<dbReference type="SMART" id="SM00841">
    <property type="entry name" value="Elong-fact-P_C"/>
    <property type="match status" value="1"/>
</dbReference>
<dbReference type="STRING" id="1805425.AUJ30_01300"/>
<dbReference type="InterPro" id="IPR020599">
    <property type="entry name" value="Transl_elong_fac_P/YeiP"/>
</dbReference>
<evidence type="ECO:0000259" key="8">
    <source>
        <dbReference type="SMART" id="SM00841"/>
    </source>
</evidence>
<dbReference type="Pfam" id="PF09285">
    <property type="entry name" value="Elong-fact-P_C"/>
    <property type="match status" value="1"/>
</dbReference>
<name>A0A1J4Y0P8_9BACT</name>
<dbReference type="CDD" id="cd05794">
    <property type="entry name" value="S1_EF-P_repeat_2"/>
    <property type="match status" value="1"/>
</dbReference>
<proteinExistence type="inferred from homology"/>
<evidence type="ECO:0000256" key="6">
    <source>
        <dbReference type="ARBA" id="ARBA00022917"/>
    </source>
</evidence>
<keyword evidence="6 7" id="KW-0648">Protein biosynthesis</keyword>
<dbReference type="EMBL" id="MNWX01000023">
    <property type="protein sequence ID" value="OIO65265.1"/>
    <property type="molecule type" value="Genomic_DNA"/>
</dbReference>
<comment type="function">
    <text evidence="7">Involved in peptide bond synthesis. Stimulates efficient translation and peptide-bond synthesis on native or reconstituted 70S ribosomes in vitro. Probably functions indirectly by altering the affinity of the ribosome for aminoacyl-tRNA, thus increasing their reactivity as acceptors for peptidyl transferase.</text>
</comment>
<evidence type="ECO:0000256" key="2">
    <source>
        <dbReference type="ARBA" id="ARBA00004815"/>
    </source>
</evidence>
<evidence type="ECO:0000256" key="5">
    <source>
        <dbReference type="ARBA" id="ARBA00022768"/>
    </source>
</evidence>
<gene>
    <name evidence="7" type="primary">efp</name>
    <name evidence="9" type="ORF">AUJ30_01300</name>
</gene>
<dbReference type="SUPFAM" id="SSF50104">
    <property type="entry name" value="Translation proteins SH3-like domain"/>
    <property type="match status" value="1"/>
</dbReference>
<dbReference type="FunFam" id="2.30.30.30:FF:000003">
    <property type="entry name" value="Elongation factor P"/>
    <property type="match status" value="1"/>
</dbReference>
<dbReference type="InterPro" id="IPR012340">
    <property type="entry name" value="NA-bd_OB-fold"/>
</dbReference>
<dbReference type="InterPro" id="IPR015365">
    <property type="entry name" value="Elong-fact-P_C"/>
</dbReference>
<dbReference type="Pfam" id="PF08207">
    <property type="entry name" value="EFP_N"/>
    <property type="match status" value="1"/>
</dbReference>
<protein>
    <recommendedName>
        <fullName evidence="7">Elongation factor P</fullName>
        <shortName evidence="7">EF-P</shortName>
    </recommendedName>
</protein>
<dbReference type="InterPro" id="IPR008991">
    <property type="entry name" value="Translation_prot_SH3-like_sf"/>
</dbReference>
<accession>A0A1J4Y0P8</accession>
<evidence type="ECO:0000256" key="1">
    <source>
        <dbReference type="ARBA" id="ARBA00004496"/>
    </source>
</evidence>
<dbReference type="HAMAP" id="MF_00141">
    <property type="entry name" value="EF_P"/>
    <property type="match status" value="1"/>
</dbReference>
<sequence>MLSYNELKPGVLIILDGQPFEVLESEFLRMQQRQPVMKTKLKNLISGKIIERSFQPSDQLEEAEIEKFQAKFLYSHRDELWFCEVNNPKNRFMLKSEVIGDRSKFLKPNLEISAVKFGDKIISVELPIKIGYKVVEAPPAIRGDTAQGGTKVVVLETGAKISGPLFINEGDIIRINTQTGKYVERIEKG</sequence>
<comment type="similarity">
    <text evidence="3 7">Belongs to the elongation factor P family.</text>
</comment>
<dbReference type="AlphaFoldDB" id="A0A1J4Y0P8"/>
<comment type="caution">
    <text evidence="9">The sequence shown here is derived from an EMBL/GenBank/DDBJ whole genome shotgun (WGS) entry which is preliminary data.</text>
</comment>
<comment type="subcellular location">
    <subcellularLocation>
        <location evidence="1 7">Cytoplasm</location>
    </subcellularLocation>
</comment>
<dbReference type="InterPro" id="IPR013185">
    <property type="entry name" value="Transl_elong_KOW-like"/>
</dbReference>
<evidence type="ECO:0000313" key="10">
    <source>
        <dbReference type="Proteomes" id="UP000182693"/>
    </source>
</evidence>
<dbReference type="Gene3D" id="2.30.30.30">
    <property type="match status" value="1"/>
</dbReference>
<dbReference type="GO" id="GO:0005829">
    <property type="term" value="C:cytosol"/>
    <property type="evidence" value="ECO:0007669"/>
    <property type="project" value="UniProtKB-ARBA"/>
</dbReference>
<dbReference type="FunFam" id="2.40.50.140:FF:000004">
    <property type="entry name" value="Elongation factor P"/>
    <property type="match status" value="1"/>
</dbReference>
<evidence type="ECO:0000256" key="3">
    <source>
        <dbReference type="ARBA" id="ARBA00009479"/>
    </source>
</evidence>
<evidence type="ECO:0000256" key="7">
    <source>
        <dbReference type="HAMAP-Rule" id="MF_00141"/>
    </source>
</evidence>
<dbReference type="UniPathway" id="UPA00345"/>
<dbReference type="GO" id="GO:0003746">
    <property type="term" value="F:translation elongation factor activity"/>
    <property type="evidence" value="ECO:0007669"/>
    <property type="project" value="UniProtKB-UniRule"/>
</dbReference>
<reference evidence="9 10" key="1">
    <citation type="journal article" date="2016" name="Environ. Microbiol.">
        <title>Genomic resolution of a cold subsurface aquifer community provides metabolic insights for novel microbes adapted to high CO concentrations.</title>
        <authorList>
            <person name="Probst A.J."/>
            <person name="Castelle C.J."/>
            <person name="Singh A."/>
            <person name="Brown C.T."/>
            <person name="Anantharaman K."/>
            <person name="Sharon I."/>
            <person name="Hug L.A."/>
            <person name="Burstein D."/>
            <person name="Emerson J.B."/>
            <person name="Thomas B.C."/>
            <person name="Banfield J.F."/>
        </authorList>
    </citation>
    <scope>NUCLEOTIDE SEQUENCE [LARGE SCALE GENOMIC DNA]</scope>
    <source>
        <strain evidence="9">CG1_02_39_135</strain>
    </source>
</reference>
<dbReference type="InterPro" id="IPR014722">
    <property type="entry name" value="Rib_uL2_dom2"/>
</dbReference>
<evidence type="ECO:0000256" key="4">
    <source>
        <dbReference type="ARBA" id="ARBA00022490"/>
    </source>
</evidence>
<dbReference type="InterPro" id="IPR011768">
    <property type="entry name" value="Transl_elongation_fac_P"/>
</dbReference>
<dbReference type="GO" id="GO:0043043">
    <property type="term" value="P:peptide biosynthetic process"/>
    <property type="evidence" value="ECO:0007669"/>
    <property type="project" value="InterPro"/>
</dbReference>
<organism evidence="9 10">
    <name type="scientific">Candidatus Wolfebacteria bacterium CG1_02_39_135</name>
    <dbReference type="NCBI Taxonomy" id="1805425"/>
    <lineage>
        <taxon>Bacteria</taxon>
        <taxon>Candidatus Wolfeibacteriota</taxon>
    </lineage>
</organism>
<dbReference type="SUPFAM" id="SSF50249">
    <property type="entry name" value="Nucleic acid-binding proteins"/>
    <property type="match status" value="2"/>
</dbReference>
<keyword evidence="4 7" id="KW-0963">Cytoplasm</keyword>
<dbReference type="PANTHER" id="PTHR30053">
    <property type="entry name" value="ELONGATION FACTOR P"/>
    <property type="match status" value="1"/>
</dbReference>